<protein>
    <recommendedName>
        <fullName evidence="5">Succinate dehydrogenase hydrophobic membrane anchor subunit</fullName>
    </recommendedName>
</protein>
<evidence type="ECO:0000256" key="8">
    <source>
        <dbReference type="ARBA" id="ARBA00022617"/>
    </source>
</evidence>
<evidence type="ECO:0000256" key="5">
    <source>
        <dbReference type="ARBA" id="ARBA00019425"/>
    </source>
</evidence>
<dbReference type="SUPFAM" id="SSF81343">
    <property type="entry name" value="Fumarate reductase respiratory complex transmembrane subunits"/>
    <property type="match status" value="1"/>
</dbReference>
<evidence type="ECO:0000256" key="12">
    <source>
        <dbReference type="ARBA" id="ARBA00022989"/>
    </source>
</evidence>
<evidence type="ECO:0000256" key="1">
    <source>
        <dbReference type="ARBA" id="ARBA00001971"/>
    </source>
</evidence>
<comment type="subcellular location">
    <subcellularLocation>
        <location evidence="3">Membrane</location>
        <topology evidence="3">Multi-pass membrane protein</topology>
    </subcellularLocation>
</comment>
<evidence type="ECO:0000256" key="7">
    <source>
        <dbReference type="ARBA" id="ARBA00022532"/>
    </source>
</evidence>
<dbReference type="InterPro" id="IPR014312">
    <property type="entry name" value="Succ_DH_anchor"/>
</dbReference>
<evidence type="ECO:0000256" key="10">
    <source>
        <dbReference type="ARBA" id="ARBA00022723"/>
    </source>
</evidence>
<dbReference type="Proteomes" id="UP001162780">
    <property type="component" value="Chromosome"/>
</dbReference>
<keyword evidence="13" id="KW-0408">Iron</keyword>
<evidence type="ECO:0000256" key="3">
    <source>
        <dbReference type="ARBA" id="ARBA00004141"/>
    </source>
</evidence>
<evidence type="ECO:0000256" key="9">
    <source>
        <dbReference type="ARBA" id="ARBA00022692"/>
    </source>
</evidence>
<feature type="transmembrane region" description="Helical" evidence="15">
    <location>
        <begin position="63"/>
        <end position="82"/>
    </location>
</feature>
<evidence type="ECO:0000256" key="6">
    <source>
        <dbReference type="ARBA" id="ARBA00022448"/>
    </source>
</evidence>
<evidence type="ECO:0000313" key="16">
    <source>
        <dbReference type="EMBL" id="WAR43150.1"/>
    </source>
</evidence>
<keyword evidence="14 15" id="KW-0472">Membrane</keyword>
<dbReference type="InterPro" id="IPR034804">
    <property type="entry name" value="SQR/QFR_C/D"/>
</dbReference>
<sequence length="128" mass="14302">MDYKAPPRRSKSDATGHFWYQRLTALALLPLSVWLLLFLNLALHAPYAETLAWLTSPVHAAALAVWSIVAIYHAALGLQVVLEDYVSTLSLRRWAIRVSHLIFSLLGIAALAAIIYILYTQGNYGLRL</sequence>
<dbReference type="InterPro" id="IPR000701">
    <property type="entry name" value="SuccDH_FuR_B_TM-su"/>
</dbReference>
<evidence type="ECO:0000256" key="2">
    <source>
        <dbReference type="ARBA" id="ARBA00004050"/>
    </source>
</evidence>
<gene>
    <name evidence="16" type="primary">sdhD</name>
    <name evidence="16" type="ORF">NM686_012175</name>
</gene>
<dbReference type="NCBIfam" id="TIGR02968">
    <property type="entry name" value="succ_dehyd_anc"/>
    <property type="match status" value="1"/>
</dbReference>
<dbReference type="Pfam" id="PF01127">
    <property type="entry name" value="Sdh_cyt"/>
    <property type="match status" value="1"/>
</dbReference>
<evidence type="ECO:0000313" key="17">
    <source>
        <dbReference type="Proteomes" id="UP001162780"/>
    </source>
</evidence>
<keyword evidence="7" id="KW-0816">Tricarboxylic acid cycle</keyword>
<proteinExistence type="predicted"/>
<evidence type="ECO:0000256" key="13">
    <source>
        <dbReference type="ARBA" id="ARBA00023004"/>
    </source>
</evidence>
<evidence type="ECO:0000256" key="14">
    <source>
        <dbReference type="ARBA" id="ARBA00023136"/>
    </source>
</evidence>
<comment type="cofactor">
    <cofactor evidence="1">
        <name>heme</name>
        <dbReference type="ChEBI" id="CHEBI:30413"/>
    </cofactor>
</comment>
<evidence type="ECO:0000256" key="11">
    <source>
        <dbReference type="ARBA" id="ARBA00022982"/>
    </source>
</evidence>
<evidence type="ECO:0000256" key="4">
    <source>
        <dbReference type="ARBA" id="ARBA00005163"/>
    </source>
</evidence>
<keyword evidence="10" id="KW-0479">Metal-binding</keyword>
<dbReference type="Gene3D" id="1.20.1300.10">
    <property type="entry name" value="Fumarate reductase/succinate dehydrogenase, transmembrane subunit"/>
    <property type="match status" value="1"/>
</dbReference>
<dbReference type="EMBL" id="CP113517">
    <property type="protein sequence ID" value="WAR43150.1"/>
    <property type="molecule type" value="Genomic_DNA"/>
</dbReference>
<organism evidence="16 17">
    <name type="scientific">Methylomonas rapida</name>
    <dbReference type="NCBI Taxonomy" id="2963939"/>
    <lineage>
        <taxon>Bacteria</taxon>
        <taxon>Pseudomonadati</taxon>
        <taxon>Pseudomonadota</taxon>
        <taxon>Gammaproteobacteria</taxon>
        <taxon>Methylococcales</taxon>
        <taxon>Methylococcaceae</taxon>
        <taxon>Methylomonas</taxon>
    </lineage>
</organism>
<comment type="pathway">
    <text evidence="4">Carbohydrate metabolism; tricarboxylic acid cycle.</text>
</comment>
<evidence type="ECO:0000256" key="15">
    <source>
        <dbReference type="SAM" id="Phobius"/>
    </source>
</evidence>
<keyword evidence="12 15" id="KW-1133">Transmembrane helix</keyword>
<dbReference type="RefSeq" id="WP_255188130.1">
    <property type="nucleotide sequence ID" value="NZ_CP113517.1"/>
</dbReference>
<comment type="function">
    <text evidence="2">Membrane-anchoring subunit of succinate dehydrogenase (SDH).</text>
</comment>
<accession>A0ABY7GG87</accession>
<keyword evidence="17" id="KW-1185">Reference proteome</keyword>
<keyword evidence="11" id="KW-0249">Electron transport</keyword>
<keyword evidence="9 15" id="KW-0812">Transmembrane</keyword>
<keyword evidence="6" id="KW-0813">Transport</keyword>
<keyword evidence="8" id="KW-0349">Heme</keyword>
<reference evidence="16" key="1">
    <citation type="submission" date="2022-11" db="EMBL/GenBank/DDBJ databases">
        <title>Methylomonas rapida sp. nov., Carotenoid-Producing Obligate Methanotrophs with High Growth Characteristics and Biotechnological Potential.</title>
        <authorList>
            <person name="Tikhonova E.N."/>
            <person name="Suleimanov R.Z."/>
            <person name="Miroshnikov K."/>
            <person name="Oshkin I.Y."/>
            <person name="Belova S.E."/>
            <person name="Danilova O.V."/>
            <person name="Ashikhmin A."/>
            <person name="Konopkin A."/>
            <person name="But S.Y."/>
            <person name="Khmelenina V.N."/>
            <person name="Kuznetsov N."/>
            <person name="Pimenov N.V."/>
            <person name="Dedysh S.N."/>
        </authorList>
    </citation>
    <scope>NUCLEOTIDE SEQUENCE</scope>
    <source>
        <strain evidence="16">MP1</strain>
    </source>
</reference>
<feature type="transmembrane region" description="Helical" evidence="15">
    <location>
        <begin position="94"/>
        <end position="119"/>
    </location>
</feature>
<feature type="transmembrane region" description="Helical" evidence="15">
    <location>
        <begin position="20"/>
        <end position="43"/>
    </location>
</feature>
<name>A0ABY7GG87_9GAMM</name>